<gene>
    <name evidence="2" type="ORF">H6P72_12805</name>
</gene>
<name>A0ABR6TVA6_CITBR</name>
<keyword evidence="3" id="KW-1185">Reference proteome</keyword>
<protein>
    <submittedName>
        <fullName evidence="2">Transposase</fullName>
    </submittedName>
</protein>
<evidence type="ECO:0000259" key="1">
    <source>
        <dbReference type="Pfam" id="PF12760"/>
    </source>
</evidence>
<dbReference type="RefSeq" id="WP_185654564.1">
    <property type="nucleotide sequence ID" value="NZ_JACLAI010000003.1"/>
</dbReference>
<dbReference type="Proteomes" id="UP000586346">
    <property type="component" value="Unassembled WGS sequence"/>
</dbReference>
<comment type="caution">
    <text evidence="2">The sequence shown here is derived from an EMBL/GenBank/DDBJ whole genome shotgun (WGS) entry which is preliminary data.</text>
</comment>
<feature type="domain" description="Transposase zinc-ribbon" evidence="1">
    <location>
        <begin position="12"/>
        <end position="45"/>
    </location>
</feature>
<proteinExistence type="predicted"/>
<dbReference type="Pfam" id="PF12760">
    <property type="entry name" value="Zn_ribbon_IS1595"/>
    <property type="match status" value="1"/>
</dbReference>
<sequence>MTEITQAVPPEICPRCGSTGTVTVISKTIGGVVRYYFKCSSCNYQWPAQ</sequence>
<accession>A0ABR6TVA6</accession>
<dbReference type="InterPro" id="IPR024442">
    <property type="entry name" value="Transposase_Zn_ribbon"/>
</dbReference>
<evidence type="ECO:0000313" key="3">
    <source>
        <dbReference type="Proteomes" id="UP000586346"/>
    </source>
</evidence>
<dbReference type="InterPro" id="IPR024064">
    <property type="entry name" value="FdhE-like_sf"/>
</dbReference>
<organism evidence="2 3">
    <name type="scientific">Citrobacter braakii</name>
    <dbReference type="NCBI Taxonomy" id="57706"/>
    <lineage>
        <taxon>Bacteria</taxon>
        <taxon>Pseudomonadati</taxon>
        <taxon>Pseudomonadota</taxon>
        <taxon>Gammaproteobacteria</taxon>
        <taxon>Enterobacterales</taxon>
        <taxon>Enterobacteriaceae</taxon>
        <taxon>Citrobacter</taxon>
        <taxon>Citrobacter freundii complex</taxon>
    </lineage>
</organism>
<dbReference type="SUPFAM" id="SSF144020">
    <property type="entry name" value="FdhE-like"/>
    <property type="match status" value="1"/>
</dbReference>
<evidence type="ECO:0000313" key="2">
    <source>
        <dbReference type="EMBL" id="MBC2647494.1"/>
    </source>
</evidence>
<dbReference type="EMBL" id="JACLAH010000003">
    <property type="protein sequence ID" value="MBC2647494.1"/>
    <property type="molecule type" value="Genomic_DNA"/>
</dbReference>
<reference evidence="2 3" key="1">
    <citation type="submission" date="2020-08" db="EMBL/GenBank/DDBJ databases">
        <title>Emergence and comparative genomics analysis of Citrobacter in Fennec fox imported from North Africa to China.</title>
        <authorList>
            <person name="Zheng B."/>
        </authorList>
    </citation>
    <scope>NUCLEOTIDE SEQUENCE [LARGE SCALE GENOMIC DNA]</scope>
    <source>
        <strain evidence="2 3">FF371</strain>
    </source>
</reference>